<comment type="subcellular location">
    <subcellularLocation>
        <location evidence="1">Cell membrane</location>
        <topology evidence="1">Single-pass type I membrane protein</topology>
    </subcellularLocation>
</comment>
<evidence type="ECO:0000256" key="9">
    <source>
        <dbReference type="ARBA" id="ARBA00022777"/>
    </source>
</evidence>
<dbReference type="SUPFAM" id="SSF49265">
    <property type="entry name" value="Fibronectin type III"/>
    <property type="match status" value="1"/>
</dbReference>
<dbReference type="Gene3D" id="2.60.120.260">
    <property type="entry name" value="Galactose-binding domain-like"/>
    <property type="match status" value="1"/>
</dbReference>
<dbReference type="SUPFAM" id="SSF49785">
    <property type="entry name" value="Galactose-binding domain-like"/>
    <property type="match status" value="1"/>
</dbReference>
<dbReference type="GO" id="GO:0005005">
    <property type="term" value="F:transmembrane-ephrin receptor activity"/>
    <property type="evidence" value="ECO:0007669"/>
    <property type="project" value="TreeGrafter"/>
</dbReference>
<dbReference type="CDD" id="cd00063">
    <property type="entry name" value="FN3"/>
    <property type="match status" value="1"/>
</dbReference>
<dbReference type="FunFam" id="1.10.510.10:FF:000268">
    <property type="entry name" value="Receptor protein-tyrosine kinase"/>
    <property type="match status" value="1"/>
</dbReference>
<dbReference type="PROSITE" id="PS00109">
    <property type="entry name" value="PROTEIN_KINASE_TYR"/>
    <property type="match status" value="1"/>
</dbReference>
<keyword evidence="15" id="KW-0325">Glycoprotein</keyword>
<dbReference type="SUPFAM" id="SSF56112">
    <property type="entry name" value="Protein kinase-like (PK-like)"/>
    <property type="match status" value="1"/>
</dbReference>
<dbReference type="Pfam" id="PF25599">
    <property type="entry name" value="Ephrin_CRD"/>
    <property type="match status" value="1"/>
</dbReference>
<dbReference type="Gene3D" id="2.60.40.10">
    <property type="entry name" value="Immunoglobulins"/>
    <property type="match status" value="1"/>
</dbReference>
<dbReference type="EMBL" id="CAJOBI010005338">
    <property type="protein sequence ID" value="CAF4029144.1"/>
    <property type="molecule type" value="Genomic_DNA"/>
</dbReference>
<dbReference type="Proteomes" id="UP000676336">
    <property type="component" value="Unassembled WGS sequence"/>
</dbReference>
<dbReference type="PROSITE" id="PS00107">
    <property type="entry name" value="PROTEIN_KINASE_ATP"/>
    <property type="match status" value="1"/>
</dbReference>
<evidence type="ECO:0000256" key="2">
    <source>
        <dbReference type="ARBA" id="ARBA00011902"/>
    </source>
</evidence>
<evidence type="ECO:0000256" key="6">
    <source>
        <dbReference type="ARBA" id="ARBA00022692"/>
    </source>
</evidence>
<dbReference type="AlphaFoldDB" id="A0A8S2P5B6"/>
<dbReference type="InterPro" id="IPR017441">
    <property type="entry name" value="Protein_kinase_ATP_BS"/>
</dbReference>
<evidence type="ECO:0000256" key="11">
    <source>
        <dbReference type="ARBA" id="ARBA00022989"/>
    </source>
</evidence>
<keyword evidence="5" id="KW-0808">Transferase</keyword>
<dbReference type="PANTHER" id="PTHR46877:SF14">
    <property type="entry name" value="RECEPTOR PROTEIN-TYROSINE KINASE"/>
    <property type="match status" value="1"/>
</dbReference>
<comment type="caution">
    <text evidence="21">The sequence shown here is derived from an EMBL/GenBank/DDBJ whole genome shotgun (WGS) entry which is preliminary data.</text>
</comment>
<keyword evidence="10 16" id="KW-0067">ATP-binding</keyword>
<keyword evidence="9" id="KW-0418">Kinase</keyword>
<dbReference type="GO" id="GO:0005886">
    <property type="term" value="C:plasma membrane"/>
    <property type="evidence" value="ECO:0007669"/>
    <property type="project" value="UniProtKB-SubCell"/>
</dbReference>
<evidence type="ECO:0000256" key="13">
    <source>
        <dbReference type="ARBA" id="ARBA00023137"/>
    </source>
</evidence>
<protein>
    <recommendedName>
        <fullName evidence="2">receptor protein-tyrosine kinase</fullName>
        <ecNumber evidence="2">2.7.10.1</ecNumber>
    </recommendedName>
</protein>
<organism evidence="21 22">
    <name type="scientific">Rotaria magnacalcarata</name>
    <dbReference type="NCBI Taxonomy" id="392030"/>
    <lineage>
        <taxon>Eukaryota</taxon>
        <taxon>Metazoa</taxon>
        <taxon>Spiralia</taxon>
        <taxon>Gnathifera</taxon>
        <taxon>Rotifera</taxon>
        <taxon>Eurotatoria</taxon>
        <taxon>Bdelloidea</taxon>
        <taxon>Philodinida</taxon>
        <taxon>Philodinidae</taxon>
        <taxon>Rotaria</taxon>
    </lineage>
</organism>
<keyword evidence="11" id="KW-1133">Transmembrane helix</keyword>
<evidence type="ECO:0000256" key="7">
    <source>
        <dbReference type="ARBA" id="ARBA00022729"/>
    </source>
</evidence>
<dbReference type="InterPro" id="IPR011641">
    <property type="entry name" value="Tyr-kin_ephrin_A/B_rcpt-like"/>
</dbReference>
<dbReference type="InterPro" id="IPR008266">
    <property type="entry name" value="Tyr_kinase_AS"/>
</dbReference>
<evidence type="ECO:0000256" key="8">
    <source>
        <dbReference type="ARBA" id="ARBA00022741"/>
    </source>
</evidence>
<gene>
    <name evidence="21" type="ORF">SMN809_LOCUS13481</name>
</gene>
<dbReference type="InterPro" id="IPR013783">
    <property type="entry name" value="Ig-like_fold"/>
</dbReference>
<keyword evidence="7 17" id="KW-0732">Signal</keyword>
<feature type="signal peptide" evidence="17">
    <location>
        <begin position="1"/>
        <end position="19"/>
    </location>
</feature>
<dbReference type="InterPro" id="IPR000719">
    <property type="entry name" value="Prot_kinase_dom"/>
</dbReference>
<dbReference type="Gene3D" id="1.10.510.10">
    <property type="entry name" value="Transferase(Phosphotransferase) domain 1"/>
    <property type="match status" value="1"/>
</dbReference>
<feature type="binding site" evidence="16">
    <location>
        <position position="430"/>
    </location>
    <ligand>
        <name>ATP</name>
        <dbReference type="ChEBI" id="CHEBI:30616"/>
    </ligand>
</feature>
<dbReference type="PROSITE" id="PS51550">
    <property type="entry name" value="EPH_LBD"/>
    <property type="match status" value="1"/>
</dbReference>
<evidence type="ECO:0000259" key="20">
    <source>
        <dbReference type="PROSITE" id="PS51550"/>
    </source>
</evidence>
<keyword evidence="6" id="KW-0812">Transmembrane</keyword>
<dbReference type="EC" id="2.7.10.1" evidence="2"/>
<sequence>MIDKLLFILICLIYPIVHSVKEVDIIAGNRFTSNNYGSQISSHANNLTVNVKTRGVSINKDGFYIAFRDQGACISLLYVKIFYRLCQDISVGLIHFPETPTGSHLTDIVERYGICTMNSKTIQQPIGFCKGNGEWTFQETSLHDSCNCQQGYEQLIDNNYKNNSLLSRAICKVCPIGTYKSTASNFDRCQLCPLNSHAYDKGSTLCICNDGFFRLNSSIYSTPCIGSPSQPENVTIDEIDQSSVRISWKQLNDHVYHIECIHFVPCESFIIYEPRRTFINESSVKISGLDDHTNYKIKLYAEQISTHLFSKSVDLSFTTKTPISQQIHDVRIQRITFDTIVITWLSDDFVQYQIRYWPLIDANKKMLITLSTNNFTLYEDPTKAVRDFARELDPNLIVIESVIGGGEFGDVCRGTLRTSSTTKEIPVAIKTLKQGATEKTRLDFLSEASIMGQFDNENVIYLEGVVTKHHPIMIVTEYMENGSLDAYLRTNEGKQCLDASQLTRMLCGIASGMKYLSEMKYVHRDLAARNILVNKDLICKVADFGLSRETDADDGYTTKGGKIPIRWTAIEAIDYRKFTSASDVWSFGVLCWEVVSFGERPYWNWSNQDVIKTIKNSFRLPPPMNCPDVIYRLMLACWNEHYLERPKFDDIVQMLIQYIQLPNLLVPLAKQR</sequence>
<evidence type="ECO:0000256" key="16">
    <source>
        <dbReference type="PROSITE-ProRule" id="PRU10141"/>
    </source>
</evidence>
<dbReference type="InterPro" id="IPR020635">
    <property type="entry name" value="Tyr_kinase_cat_dom"/>
</dbReference>
<dbReference type="InterPro" id="IPR036116">
    <property type="entry name" value="FN3_sf"/>
</dbReference>
<dbReference type="Gene3D" id="3.30.200.20">
    <property type="entry name" value="Phosphorylase Kinase, domain 1"/>
    <property type="match status" value="1"/>
</dbReference>
<dbReference type="PROSITE" id="PS50011">
    <property type="entry name" value="PROTEIN_KINASE_DOM"/>
    <property type="match status" value="1"/>
</dbReference>
<evidence type="ECO:0000256" key="10">
    <source>
        <dbReference type="ARBA" id="ARBA00022840"/>
    </source>
</evidence>
<dbReference type="InterPro" id="IPR050449">
    <property type="entry name" value="Ephrin_rcpt_TKs"/>
</dbReference>
<dbReference type="Gene3D" id="2.10.50.10">
    <property type="entry name" value="Tumor Necrosis Factor Receptor, subunit A, domain 2"/>
    <property type="match status" value="1"/>
</dbReference>
<keyword evidence="14" id="KW-0675">Receptor</keyword>
<dbReference type="PRINTS" id="PR00109">
    <property type="entry name" value="TYRKINASE"/>
</dbReference>
<dbReference type="Pfam" id="PF07699">
    <property type="entry name" value="Ephrin_rec_like"/>
    <property type="match status" value="1"/>
</dbReference>
<evidence type="ECO:0000256" key="17">
    <source>
        <dbReference type="SAM" id="SignalP"/>
    </source>
</evidence>
<dbReference type="SMART" id="SM00060">
    <property type="entry name" value="FN3"/>
    <property type="match status" value="1"/>
</dbReference>
<dbReference type="SMART" id="SM00219">
    <property type="entry name" value="TyrKc"/>
    <property type="match status" value="1"/>
</dbReference>
<keyword evidence="13" id="KW-0829">Tyrosine-protein kinase</keyword>
<proteinExistence type="predicted"/>
<evidence type="ECO:0000256" key="4">
    <source>
        <dbReference type="ARBA" id="ARBA00022553"/>
    </source>
</evidence>
<evidence type="ECO:0000256" key="5">
    <source>
        <dbReference type="ARBA" id="ARBA00022679"/>
    </source>
</evidence>
<evidence type="ECO:0000313" key="21">
    <source>
        <dbReference type="EMBL" id="CAF4029144.1"/>
    </source>
</evidence>
<evidence type="ECO:0000256" key="15">
    <source>
        <dbReference type="ARBA" id="ARBA00023180"/>
    </source>
</evidence>
<dbReference type="Gene3D" id="2.60.40.1770">
    <property type="entry name" value="ephrin a2 ectodomain"/>
    <property type="match status" value="1"/>
</dbReference>
<name>A0A8S2P5B6_9BILA</name>
<evidence type="ECO:0000259" key="19">
    <source>
        <dbReference type="PROSITE" id="PS50853"/>
    </source>
</evidence>
<evidence type="ECO:0000256" key="1">
    <source>
        <dbReference type="ARBA" id="ARBA00004251"/>
    </source>
</evidence>
<keyword evidence="8 16" id="KW-0547">Nucleotide-binding</keyword>
<dbReference type="InterPro" id="IPR008979">
    <property type="entry name" value="Galactose-bd-like_sf"/>
</dbReference>
<dbReference type="InterPro" id="IPR001090">
    <property type="entry name" value="Ephrin_rcpt_lig-bd_dom"/>
</dbReference>
<evidence type="ECO:0000256" key="12">
    <source>
        <dbReference type="ARBA" id="ARBA00023136"/>
    </source>
</evidence>
<dbReference type="InterPro" id="IPR011009">
    <property type="entry name" value="Kinase-like_dom_sf"/>
</dbReference>
<evidence type="ECO:0000259" key="18">
    <source>
        <dbReference type="PROSITE" id="PS50011"/>
    </source>
</evidence>
<dbReference type="InterPro" id="IPR003961">
    <property type="entry name" value="FN3_dom"/>
</dbReference>
<dbReference type="Pfam" id="PF07714">
    <property type="entry name" value="PK_Tyr_Ser-Thr"/>
    <property type="match status" value="1"/>
</dbReference>
<keyword evidence="3" id="KW-1003">Cell membrane</keyword>
<evidence type="ECO:0000256" key="3">
    <source>
        <dbReference type="ARBA" id="ARBA00022475"/>
    </source>
</evidence>
<dbReference type="PROSITE" id="PS50853">
    <property type="entry name" value="FN3"/>
    <property type="match status" value="1"/>
</dbReference>
<accession>A0A8S2P5B6</accession>
<feature type="domain" description="Fibronectin type-III" evidence="19">
    <location>
        <begin position="230"/>
        <end position="324"/>
    </location>
</feature>
<dbReference type="GO" id="GO:0030425">
    <property type="term" value="C:dendrite"/>
    <property type="evidence" value="ECO:0007669"/>
    <property type="project" value="TreeGrafter"/>
</dbReference>
<dbReference type="PANTHER" id="PTHR46877">
    <property type="entry name" value="EPH RECEPTOR A5"/>
    <property type="match status" value="1"/>
</dbReference>
<reference evidence="21" key="1">
    <citation type="submission" date="2021-02" db="EMBL/GenBank/DDBJ databases">
        <authorList>
            <person name="Nowell W R."/>
        </authorList>
    </citation>
    <scope>NUCLEOTIDE SEQUENCE</scope>
</reference>
<dbReference type="GO" id="GO:0005524">
    <property type="term" value="F:ATP binding"/>
    <property type="evidence" value="ECO:0007669"/>
    <property type="project" value="UniProtKB-UniRule"/>
</dbReference>
<feature type="chain" id="PRO_5035808908" description="receptor protein-tyrosine kinase" evidence="17">
    <location>
        <begin position="20"/>
        <end position="672"/>
    </location>
</feature>
<keyword evidence="4" id="KW-0597">Phosphoprotein</keyword>
<evidence type="ECO:0000313" key="22">
    <source>
        <dbReference type="Proteomes" id="UP000676336"/>
    </source>
</evidence>
<dbReference type="InterPro" id="IPR001245">
    <property type="entry name" value="Ser-Thr/Tyr_kinase_cat_dom"/>
</dbReference>
<evidence type="ECO:0000256" key="14">
    <source>
        <dbReference type="ARBA" id="ARBA00023170"/>
    </source>
</evidence>
<dbReference type="Pfam" id="PF00041">
    <property type="entry name" value="fn3"/>
    <property type="match status" value="1"/>
</dbReference>
<feature type="domain" description="Protein kinase" evidence="18">
    <location>
        <begin position="397"/>
        <end position="659"/>
    </location>
</feature>
<dbReference type="Pfam" id="PF01404">
    <property type="entry name" value="Ephrin_lbd"/>
    <property type="match status" value="1"/>
</dbReference>
<feature type="domain" description="Eph LBD" evidence="20">
    <location>
        <begin position="1"/>
        <end position="91"/>
    </location>
</feature>
<dbReference type="GO" id="GO:0007411">
    <property type="term" value="P:axon guidance"/>
    <property type="evidence" value="ECO:0007669"/>
    <property type="project" value="TreeGrafter"/>
</dbReference>
<dbReference type="FunFam" id="3.30.200.20:FF:000143">
    <property type="entry name" value="Ephrin type-B receptor 6"/>
    <property type="match status" value="1"/>
</dbReference>
<keyword evidence="12" id="KW-0472">Membrane</keyword>